<evidence type="ECO:0000256" key="1">
    <source>
        <dbReference type="ARBA" id="ARBA00004141"/>
    </source>
</evidence>
<evidence type="ECO:0000313" key="8">
    <source>
        <dbReference type="EMBL" id="AKG38367.1"/>
    </source>
</evidence>
<dbReference type="AlphaFoldDB" id="A0A0F7FGY5"/>
<feature type="transmembrane region" description="Helical" evidence="6">
    <location>
        <begin position="79"/>
        <end position="98"/>
    </location>
</feature>
<feature type="transmembrane region" description="Helical" evidence="6">
    <location>
        <begin position="249"/>
        <end position="267"/>
    </location>
</feature>
<evidence type="ECO:0000256" key="3">
    <source>
        <dbReference type="ARBA" id="ARBA00022692"/>
    </source>
</evidence>
<accession>A0A0F7FGY5</accession>
<feature type="transmembrane region" description="Helical" evidence="6">
    <location>
        <begin position="140"/>
        <end position="157"/>
    </location>
</feature>
<dbReference type="RefSeq" id="WP_052883762.1">
    <property type="nucleotide sequence ID" value="NZ_CP009961.1"/>
</dbReference>
<feature type="transmembrane region" description="Helical" evidence="6">
    <location>
        <begin position="390"/>
        <end position="416"/>
    </location>
</feature>
<evidence type="ECO:0000313" key="9">
    <source>
        <dbReference type="Proteomes" id="UP000067434"/>
    </source>
</evidence>
<feature type="transmembrane region" description="Helical" evidence="6">
    <location>
        <begin position="33"/>
        <end position="51"/>
    </location>
</feature>
<dbReference type="PATRIC" id="fig|1550241.5.peg.513"/>
<keyword evidence="2" id="KW-0813">Transport</keyword>
<comment type="subcellular location">
    <subcellularLocation>
        <location evidence="1">Membrane</location>
        <topology evidence="1">Multi-pass membrane protein</topology>
    </subcellularLocation>
</comment>
<feature type="transmembrane region" description="Helical" evidence="6">
    <location>
        <begin position="279"/>
        <end position="296"/>
    </location>
</feature>
<name>A0A0F7FGY5_9CREN</name>
<evidence type="ECO:0000259" key="7">
    <source>
        <dbReference type="Pfam" id="PF03600"/>
    </source>
</evidence>
<proteinExistence type="predicted"/>
<keyword evidence="9" id="KW-1185">Reference proteome</keyword>
<organism evidence="8 9">
    <name type="scientific">Infirmifilum uzonense</name>
    <dbReference type="NCBI Taxonomy" id="1550241"/>
    <lineage>
        <taxon>Archaea</taxon>
        <taxon>Thermoproteota</taxon>
        <taxon>Thermoprotei</taxon>
        <taxon>Thermofilales</taxon>
        <taxon>Thermofilaceae</taxon>
        <taxon>Infirmifilum</taxon>
    </lineage>
</organism>
<dbReference type="Proteomes" id="UP000067434">
    <property type="component" value="Chromosome"/>
</dbReference>
<dbReference type="Pfam" id="PF03600">
    <property type="entry name" value="CitMHS"/>
    <property type="match status" value="1"/>
</dbReference>
<feature type="transmembrane region" description="Helical" evidence="6">
    <location>
        <begin position="164"/>
        <end position="191"/>
    </location>
</feature>
<feature type="transmembrane region" description="Helical" evidence="6">
    <location>
        <begin position="56"/>
        <end position="73"/>
    </location>
</feature>
<keyword evidence="4 6" id="KW-1133">Transmembrane helix</keyword>
<protein>
    <recommendedName>
        <fullName evidence="7">Citrate transporter-like domain-containing protein</fullName>
    </recommendedName>
</protein>
<feature type="domain" description="Citrate transporter-like" evidence="7">
    <location>
        <begin position="54"/>
        <end position="395"/>
    </location>
</feature>
<keyword evidence="5 6" id="KW-0472">Membrane</keyword>
<dbReference type="PANTHER" id="PTHR43568:SF1">
    <property type="entry name" value="P PROTEIN"/>
    <property type="match status" value="1"/>
</dbReference>
<dbReference type="STRING" id="1550241.MA03_02500"/>
<feature type="transmembrane region" description="Helical" evidence="6">
    <location>
        <begin position="308"/>
        <end position="332"/>
    </location>
</feature>
<evidence type="ECO:0000256" key="2">
    <source>
        <dbReference type="ARBA" id="ARBA00022448"/>
    </source>
</evidence>
<dbReference type="InterPro" id="IPR051475">
    <property type="entry name" value="Diverse_Ion_Transporter"/>
</dbReference>
<dbReference type="HOGENOM" id="CLU_011920_4_0_2"/>
<evidence type="ECO:0000256" key="4">
    <source>
        <dbReference type="ARBA" id="ARBA00022989"/>
    </source>
</evidence>
<keyword evidence="3 6" id="KW-0812">Transmembrane</keyword>
<gene>
    <name evidence="8" type="ORF">MA03_02500</name>
</gene>
<dbReference type="KEGG" id="thf:MA03_02500"/>
<dbReference type="PANTHER" id="PTHR43568">
    <property type="entry name" value="P PROTEIN"/>
    <property type="match status" value="1"/>
</dbReference>
<dbReference type="EMBL" id="CP009961">
    <property type="protein sequence ID" value="AKG38367.1"/>
    <property type="molecule type" value="Genomic_DNA"/>
</dbReference>
<dbReference type="GO" id="GO:0055085">
    <property type="term" value="P:transmembrane transport"/>
    <property type="evidence" value="ECO:0007669"/>
    <property type="project" value="InterPro"/>
</dbReference>
<evidence type="ECO:0000256" key="6">
    <source>
        <dbReference type="SAM" id="Phobius"/>
    </source>
</evidence>
<feature type="transmembrane region" description="Helical" evidence="6">
    <location>
        <begin position="110"/>
        <end position="134"/>
    </location>
</feature>
<feature type="transmembrane region" description="Helical" evidence="6">
    <location>
        <begin position="7"/>
        <end position="27"/>
    </location>
</feature>
<reference evidence="8 9" key="1">
    <citation type="journal article" date="2015" name="Stand. Genomic Sci.">
        <title>Complete genome sequence of and proposal of Thermofilum uzonense sp. nov. a novel hyperthermophilic crenarchaeon and emended description of the genus Thermofilum.</title>
        <authorList>
            <person name="Toshchakov S.V."/>
            <person name="Korzhenkov A.A."/>
            <person name="Samarov N.I."/>
            <person name="Mazunin I.O."/>
            <person name="Mozhey O.I."/>
            <person name="Shmyr I.S."/>
            <person name="Derbikova K.S."/>
            <person name="Taranov E.A."/>
            <person name="Dominova I.N."/>
            <person name="Bonch-Osmolovskaya E.A."/>
            <person name="Patrushev M.V."/>
            <person name="Podosokorskaya O.A."/>
            <person name="Kublanov I.V."/>
        </authorList>
    </citation>
    <scope>NUCLEOTIDE SEQUENCE [LARGE SCALE GENOMIC DNA]</scope>
    <source>
        <strain evidence="8 9">1807-2</strain>
    </source>
</reference>
<dbReference type="OrthoDB" id="19068at2157"/>
<evidence type="ECO:0000256" key="5">
    <source>
        <dbReference type="ARBA" id="ARBA00023136"/>
    </source>
</evidence>
<dbReference type="GO" id="GO:0016020">
    <property type="term" value="C:membrane"/>
    <property type="evidence" value="ECO:0007669"/>
    <property type="project" value="UniProtKB-SubCell"/>
</dbReference>
<dbReference type="GeneID" id="25401065"/>
<sequence length="460" mass="50188">MSNVQKLVAVLSVLLVSLVSLLVSSLLGLPTNTLLALSIFLAEISATLLLWDNRLSVAFIGVSLLILTGSLTLESFLKYANLDVIFFLAAMMILVGILEERGFFDSIVSLTIWAAGGNGLLLYAVIILLSFALAAVIDEVTSIVIMIFFVLSLARQAQVNPIPLTLACIFATNIGSSATPIGNPVGVLIAFRAGLSFEEFLRWSLPISFLDVGLLIVLSMHFLRDELRDFVRKISLNIKSEGFKTYDGFLVDAALFLLTLVFLAIHHQLEYLLGLEKNSMLLAIPFISTGISIIVYPQSASRALRERVEWPTLLFFTLLFASVGSLKSTGFIDYLSRIILENTGSSLLENMVLMTTLTSMISPLMDNVIAVSLLLPVVEGLGKAGLRVYPLYWVMLHSAVISGNLTPIGSTANIVALGLLERSGYRKPSLTEWLRHGWLATLPPLIVSLTLLSLQENLMP</sequence>
<dbReference type="InterPro" id="IPR004680">
    <property type="entry name" value="Cit_transptr-like_dom"/>
</dbReference>
<feature type="transmembrane region" description="Helical" evidence="6">
    <location>
        <begin position="436"/>
        <end position="454"/>
    </location>
</feature>
<feature type="transmembrane region" description="Helical" evidence="6">
    <location>
        <begin position="203"/>
        <end position="223"/>
    </location>
</feature>